<dbReference type="KEGG" id="chu:CHU_0619"/>
<dbReference type="GO" id="GO:0005886">
    <property type="term" value="C:plasma membrane"/>
    <property type="evidence" value="ECO:0007669"/>
    <property type="project" value="TreeGrafter"/>
</dbReference>
<keyword evidence="7" id="KW-0067">ATP-binding</keyword>
<evidence type="ECO:0000256" key="11">
    <source>
        <dbReference type="ARBA" id="ARBA00023264"/>
    </source>
</evidence>
<evidence type="ECO:0000313" key="13">
    <source>
        <dbReference type="EMBL" id="ABG57906.1"/>
    </source>
</evidence>
<reference evidence="13 14" key="1">
    <citation type="journal article" date="2007" name="Appl. Environ. Microbiol.">
        <title>Genome sequence of the cellulolytic gliding bacterium Cytophaga hutchinsonii.</title>
        <authorList>
            <person name="Xie G."/>
            <person name="Bruce D.C."/>
            <person name="Challacombe J.F."/>
            <person name="Chertkov O."/>
            <person name="Detter J.C."/>
            <person name="Gilna P."/>
            <person name="Han C.S."/>
            <person name="Lucas S."/>
            <person name="Misra M."/>
            <person name="Myers G.L."/>
            <person name="Richardson P."/>
            <person name="Tapia R."/>
            <person name="Thayer N."/>
            <person name="Thompson L.S."/>
            <person name="Brettin T.S."/>
            <person name="Henrissat B."/>
            <person name="Wilson D.B."/>
            <person name="McBride M.J."/>
        </authorList>
    </citation>
    <scope>NUCLEOTIDE SEQUENCE [LARGE SCALE GENOMIC DNA]</scope>
    <source>
        <strain evidence="14">ATCC 33406 / DSM 1761 / CIP 103989 / NBRC 15051 / NCIMB 9469 / D465</strain>
    </source>
</reference>
<keyword evidence="8" id="KW-0460">Magnesium</keyword>
<keyword evidence="9" id="KW-0443">Lipid metabolism</keyword>
<gene>
    <name evidence="13" type="ordered locus">CHU_0619</name>
</gene>
<comment type="cofactor">
    <cofactor evidence="1">
        <name>Mg(2+)</name>
        <dbReference type="ChEBI" id="CHEBI:18420"/>
    </cofactor>
</comment>
<evidence type="ECO:0000256" key="3">
    <source>
        <dbReference type="ARBA" id="ARBA00022679"/>
    </source>
</evidence>
<keyword evidence="11" id="KW-1208">Phospholipid metabolism</keyword>
<dbReference type="SUPFAM" id="SSF111331">
    <property type="entry name" value="NAD kinase/diacylglycerol kinase-like"/>
    <property type="match status" value="1"/>
</dbReference>
<accession>A0A6N4SNN2</accession>
<organism evidence="13 14">
    <name type="scientific">Cytophaga hutchinsonii (strain ATCC 33406 / DSM 1761 / CIP 103989 / NBRC 15051 / NCIMB 9469 / D465)</name>
    <dbReference type="NCBI Taxonomy" id="269798"/>
    <lineage>
        <taxon>Bacteria</taxon>
        <taxon>Pseudomonadati</taxon>
        <taxon>Bacteroidota</taxon>
        <taxon>Cytophagia</taxon>
        <taxon>Cytophagales</taxon>
        <taxon>Cytophagaceae</taxon>
        <taxon>Cytophaga</taxon>
    </lineage>
</organism>
<dbReference type="InterPro" id="IPR016064">
    <property type="entry name" value="NAD/diacylglycerol_kinase_sf"/>
</dbReference>
<dbReference type="PANTHER" id="PTHR12358:SF106">
    <property type="entry name" value="LIPID KINASE YEGS"/>
    <property type="match status" value="1"/>
</dbReference>
<keyword evidence="10" id="KW-0594">Phospholipid biosynthesis</keyword>
<protein>
    <recommendedName>
        <fullName evidence="12">DAGKc domain-containing protein</fullName>
    </recommendedName>
</protein>
<dbReference type="GO" id="GO:0008654">
    <property type="term" value="P:phospholipid biosynthetic process"/>
    <property type="evidence" value="ECO:0007669"/>
    <property type="project" value="UniProtKB-KW"/>
</dbReference>
<dbReference type="InterPro" id="IPR017438">
    <property type="entry name" value="ATP-NAD_kinase_N"/>
</dbReference>
<evidence type="ECO:0000256" key="8">
    <source>
        <dbReference type="ARBA" id="ARBA00022842"/>
    </source>
</evidence>
<dbReference type="Gene3D" id="3.40.50.10330">
    <property type="entry name" value="Probable inorganic polyphosphate/atp-NAD kinase, domain 1"/>
    <property type="match status" value="1"/>
</dbReference>
<evidence type="ECO:0000256" key="1">
    <source>
        <dbReference type="ARBA" id="ARBA00001946"/>
    </source>
</evidence>
<dbReference type="Proteomes" id="UP000001822">
    <property type="component" value="Chromosome"/>
</dbReference>
<dbReference type="RefSeq" id="WP_011584022.1">
    <property type="nucleotide sequence ID" value="NC_008255.1"/>
</dbReference>
<dbReference type="AlphaFoldDB" id="A0A6N4SNN2"/>
<evidence type="ECO:0000313" key="14">
    <source>
        <dbReference type="Proteomes" id="UP000001822"/>
    </source>
</evidence>
<dbReference type="NCBIfam" id="TIGR00147">
    <property type="entry name" value="YegS/Rv2252/BmrU family lipid kinase"/>
    <property type="match status" value="1"/>
</dbReference>
<evidence type="ECO:0000256" key="7">
    <source>
        <dbReference type="ARBA" id="ARBA00022840"/>
    </source>
</evidence>
<evidence type="ECO:0000256" key="10">
    <source>
        <dbReference type="ARBA" id="ARBA00023209"/>
    </source>
</evidence>
<dbReference type="InterPro" id="IPR001206">
    <property type="entry name" value="Diacylglycerol_kinase_cat_dom"/>
</dbReference>
<name>A0A6N4SNN2_CYTH3</name>
<evidence type="ECO:0000259" key="12">
    <source>
        <dbReference type="PROSITE" id="PS50146"/>
    </source>
</evidence>
<evidence type="ECO:0000256" key="5">
    <source>
        <dbReference type="ARBA" id="ARBA00022741"/>
    </source>
</evidence>
<evidence type="ECO:0000256" key="2">
    <source>
        <dbReference type="ARBA" id="ARBA00022516"/>
    </source>
</evidence>
<dbReference type="InterPro" id="IPR050187">
    <property type="entry name" value="Lipid_Phosphate_FormReg"/>
</dbReference>
<dbReference type="InterPro" id="IPR045540">
    <property type="entry name" value="YegS/DAGK_C"/>
</dbReference>
<dbReference type="OrthoDB" id="9786026at2"/>
<dbReference type="Pfam" id="PF19279">
    <property type="entry name" value="YegS_C"/>
    <property type="match status" value="1"/>
</dbReference>
<dbReference type="InterPro" id="IPR005218">
    <property type="entry name" value="Diacylglycerol/lipid_kinase"/>
</dbReference>
<dbReference type="PROSITE" id="PS50146">
    <property type="entry name" value="DAGK"/>
    <property type="match status" value="1"/>
</dbReference>
<dbReference type="PANTHER" id="PTHR12358">
    <property type="entry name" value="SPHINGOSINE KINASE"/>
    <property type="match status" value="1"/>
</dbReference>
<dbReference type="Gene3D" id="2.60.200.40">
    <property type="match status" value="1"/>
</dbReference>
<proteinExistence type="predicted"/>
<evidence type="ECO:0000256" key="4">
    <source>
        <dbReference type="ARBA" id="ARBA00022723"/>
    </source>
</evidence>
<evidence type="ECO:0000256" key="6">
    <source>
        <dbReference type="ARBA" id="ARBA00022777"/>
    </source>
</evidence>
<dbReference type="GO" id="GO:0016301">
    <property type="term" value="F:kinase activity"/>
    <property type="evidence" value="ECO:0007669"/>
    <property type="project" value="UniProtKB-KW"/>
</dbReference>
<dbReference type="Pfam" id="PF00781">
    <property type="entry name" value="DAGK_cat"/>
    <property type="match status" value="1"/>
</dbReference>
<dbReference type="SMART" id="SM00046">
    <property type="entry name" value="DAGKc"/>
    <property type="match status" value="1"/>
</dbReference>
<evidence type="ECO:0000256" key="9">
    <source>
        <dbReference type="ARBA" id="ARBA00023098"/>
    </source>
</evidence>
<sequence length="300" mass="32854">MQDLHSDIQFLFIINPISGTAQKHKIPELVHRILKADPSTIKIVLTRYAGHGRELAAEAVAQGIPNVISVGGDGTMNEIASSLLHTNTRLGIIPMGSGNGLARHLNIPLDISKAIDLLNNFSVTTIDSGNINGKPFFCTAGIGLDAQVSKVFDELPTRGLKTYTKAFIKKVRSYKGDDLKIRLNDNQEISGRFLLTTFANSNQFGNNAFIAPEASLTDQQLNLVLLKPVNVLQAIEKIYKLFSKQLHNDKDTTQLLFHKIEITKNETGPAHIDGDPVLLDKTIVVRCDPKSLHVLTPAAH</sequence>
<feature type="domain" description="DAGKc" evidence="12">
    <location>
        <begin position="5"/>
        <end position="135"/>
    </location>
</feature>
<dbReference type="GO" id="GO:0005524">
    <property type="term" value="F:ATP binding"/>
    <property type="evidence" value="ECO:0007669"/>
    <property type="project" value="UniProtKB-KW"/>
</dbReference>
<dbReference type="EMBL" id="CP000383">
    <property type="protein sequence ID" value="ABG57906.1"/>
    <property type="molecule type" value="Genomic_DNA"/>
</dbReference>
<keyword evidence="5" id="KW-0547">Nucleotide-binding</keyword>
<dbReference type="GO" id="GO:0046872">
    <property type="term" value="F:metal ion binding"/>
    <property type="evidence" value="ECO:0007669"/>
    <property type="project" value="UniProtKB-KW"/>
</dbReference>
<keyword evidence="6" id="KW-0418">Kinase</keyword>
<keyword evidence="3" id="KW-0808">Transferase</keyword>
<keyword evidence="2" id="KW-0444">Lipid biosynthesis</keyword>
<keyword evidence="4" id="KW-0479">Metal-binding</keyword>
<keyword evidence="14" id="KW-1185">Reference proteome</keyword>